<feature type="transmembrane region" description="Helical" evidence="1">
    <location>
        <begin position="68"/>
        <end position="91"/>
    </location>
</feature>
<gene>
    <name evidence="2" type="ORF">DVH24_039082</name>
</gene>
<organism evidence="2 3">
    <name type="scientific">Malus domestica</name>
    <name type="common">Apple</name>
    <name type="synonym">Pyrus malus</name>
    <dbReference type="NCBI Taxonomy" id="3750"/>
    <lineage>
        <taxon>Eukaryota</taxon>
        <taxon>Viridiplantae</taxon>
        <taxon>Streptophyta</taxon>
        <taxon>Embryophyta</taxon>
        <taxon>Tracheophyta</taxon>
        <taxon>Spermatophyta</taxon>
        <taxon>Magnoliopsida</taxon>
        <taxon>eudicotyledons</taxon>
        <taxon>Gunneridae</taxon>
        <taxon>Pentapetalae</taxon>
        <taxon>rosids</taxon>
        <taxon>fabids</taxon>
        <taxon>Rosales</taxon>
        <taxon>Rosaceae</taxon>
        <taxon>Amygdaloideae</taxon>
        <taxon>Maleae</taxon>
        <taxon>Malus</taxon>
    </lineage>
</organism>
<keyword evidence="3" id="KW-1185">Reference proteome</keyword>
<protein>
    <submittedName>
        <fullName evidence="2">Uncharacterized protein</fullName>
    </submittedName>
</protein>
<dbReference type="Proteomes" id="UP000290289">
    <property type="component" value="Chromosome 3"/>
</dbReference>
<dbReference type="EMBL" id="RDQH01000329">
    <property type="protein sequence ID" value="RXI04808.1"/>
    <property type="molecule type" value="Genomic_DNA"/>
</dbReference>
<reference evidence="2 3" key="1">
    <citation type="submission" date="2018-10" db="EMBL/GenBank/DDBJ databases">
        <title>A high-quality apple genome assembly.</title>
        <authorList>
            <person name="Hu J."/>
        </authorList>
    </citation>
    <scope>NUCLEOTIDE SEQUENCE [LARGE SCALE GENOMIC DNA]</scope>
    <source>
        <strain evidence="3">cv. HFTH1</strain>
        <tissue evidence="2">Young leaf</tissue>
    </source>
</reference>
<feature type="transmembrane region" description="Helical" evidence="1">
    <location>
        <begin position="35"/>
        <end position="62"/>
    </location>
</feature>
<evidence type="ECO:0000313" key="2">
    <source>
        <dbReference type="EMBL" id="RXI04808.1"/>
    </source>
</evidence>
<sequence>MSIPCLLTHPSPLPSSSWFSSSFSPCFRDNDSSNFFLFVFFFLFTSFVFYVPAFFTAFFLLFPAFFPLFPAFFVAFLTSFFTAPFPAFFGLRMRGALLCERLGRRRPCGTGKFVLQHTDHASLRHSLPLPLSPSFSFSFLLSPFDLLQTFVSRVVNRGIKKGRGYDCNFLVHSRHSSLHFCFCFVLFYIKLCRLQTELHIYSFLLID</sequence>
<keyword evidence="1" id="KW-0812">Transmembrane</keyword>
<dbReference type="AlphaFoldDB" id="A0A498KBD6"/>
<proteinExistence type="predicted"/>
<accession>A0A498KBD6</accession>
<evidence type="ECO:0000313" key="3">
    <source>
        <dbReference type="Proteomes" id="UP000290289"/>
    </source>
</evidence>
<keyword evidence="1" id="KW-1133">Transmembrane helix</keyword>
<name>A0A498KBD6_MALDO</name>
<comment type="caution">
    <text evidence="2">The sequence shown here is derived from an EMBL/GenBank/DDBJ whole genome shotgun (WGS) entry which is preliminary data.</text>
</comment>
<keyword evidence="1" id="KW-0472">Membrane</keyword>
<evidence type="ECO:0000256" key="1">
    <source>
        <dbReference type="SAM" id="Phobius"/>
    </source>
</evidence>